<proteinExistence type="predicted"/>
<dbReference type="GO" id="GO:0016757">
    <property type="term" value="F:glycosyltransferase activity"/>
    <property type="evidence" value="ECO:0007669"/>
    <property type="project" value="UniProtKB-KW"/>
</dbReference>
<protein>
    <submittedName>
        <fullName evidence="3">Lipopolysaccharide core biosynthesis protein RfaG</fullName>
        <ecNumber evidence="3">2.4.-.-</ecNumber>
    </submittedName>
</protein>
<dbReference type="Proteomes" id="UP000033740">
    <property type="component" value="Unassembled WGS sequence"/>
</dbReference>
<evidence type="ECO:0000313" key="4">
    <source>
        <dbReference type="Proteomes" id="UP000033740"/>
    </source>
</evidence>
<accession>A0A0F0LHW8</accession>
<dbReference type="SUPFAM" id="SSF53756">
    <property type="entry name" value="UDP-Glycosyltransferase/glycogen phosphorylase"/>
    <property type="match status" value="1"/>
</dbReference>
<dbReference type="EC" id="2.4.-.-" evidence="3"/>
<keyword evidence="1 3" id="KW-0328">Glycosyltransferase</keyword>
<comment type="caution">
    <text evidence="3">The sequence shown here is derived from an EMBL/GenBank/DDBJ whole genome shotgun (WGS) entry which is preliminary data.</text>
</comment>
<gene>
    <name evidence="3" type="primary">rfaG</name>
    <name evidence="3" type="ORF">RS86_03267</name>
</gene>
<sequence length="169" mass="17043">MLVVASDWERKGGDRALAAVAQARAAGADIALTVIGSAPSLPDDVRAPGRLGADELSAEFSRADVLLELARANAAGVTLTDAAAHGLPAIATAVGGVASIVAEERSGWLVPDDAASSAAAELLAALGRGSWGGVSRATAAAWYAEALDWATWGERVAGLCARVREEAAR</sequence>
<organism evidence="3 4">
    <name type="scientific">Microbacterium azadirachtae</name>
    <dbReference type="NCBI Taxonomy" id="582680"/>
    <lineage>
        <taxon>Bacteria</taxon>
        <taxon>Bacillati</taxon>
        <taxon>Actinomycetota</taxon>
        <taxon>Actinomycetes</taxon>
        <taxon>Micrococcales</taxon>
        <taxon>Microbacteriaceae</taxon>
        <taxon>Microbacterium</taxon>
    </lineage>
</organism>
<evidence type="ECO:0000256" key="1">
    <source>
        <dbReference type="ARBA" id="ARBA00022676"/>
    </source>
</evidence>
<evidence type="ECO:0000256" key="2">
    <source>
        <dbReference type="ARBA" id="ARBA00022679"/>
    </source>
</evidence>
<dbReference type="EMBL" id="JYIX01000039">
    <property type="protein sequence ID" value="KJL31151.1"/>
    <property type="molecule type" value="Genomic_DNA"/>
</dbReference>
<dbReference type="Pfam" id="PF13692">
    <property type="entry name" value="Glyco_trans_1_4"/>
    <property type="match status" value="1"/>
</dbReference>
<keyword evidence="4" id="KW-1185">Reference proteome</keyword>
<dbReference type="Gene3D" id="3.40.50.2000">
    <property type="entry name" value="Glycogen Phosphorylase B"/>
    <property type="match status" value="1"/>
</dbReference>
<dbReference type="PATRIC" id="fig|582680.6.peg.3349"/>
<dbReference type="AlphaFoldDB" id="A0A0F0LHW8"/>
<reference evidence="3 4" key="1">
    <citation type="submission" date="2015-02" db="EMBL/GenBank/DDBJ databases">
        <title>Draft genome sequences of ten Microbacterium spp. with emphasis on heavy metal contaminated environments.</title>
        <authorList>
            <person name="Corretto E."/>
        </authorList>
    </citation>
    <scope>NUCLEOTIDE SEQUENCE [LARGE SCALE GENOMIC DNA]</scope>
    <source>
        <strain evidence="3 4">ARN176</strain>
    </source>
</reference>
<dbReference type="STRING" id="582680.RS86_03267"/>
<evidence type="ECO:0000313" key="3">
    <source>
        <dbReference type="EMBL" id="KJL31151.1"/>
    </source>
</evidence>
<dbReference type="PANTHER" id="PTHR12526:SF510">
    <property type="entry name" value="D-INOSITOL 3-PHOSPHATE GLYCOSYLTRANSFERASE"/>
    <property type="match status" value="1"/>
</dbReference>
<dbReference type="PANTHER" id="PTHR12526">
    <property type="entry name" value="GLYCOSYLTRANSFERASE"/>
    <property type="match status" value="1"/>
</dbReference>
<keyword evidence="2 3" id="KW-0808">Transferase</keyword>
<name>A0A0F0LHW8_9MICO</name>